<comment type="caution">
    <text evidence="2">The sequence shown here is derived from an EMBL/GenBank/DDBJ whole genome shotgun (WGS) entry which is preliminary data.</text>
</comment>
<sequence length="103" mass="11538">MTPSKNKTSQDSLERKSFIPRVLRSACESRHDVEGERISECGNPGRSQVGYLYNVSIRESIRTEDKLRQGPTEENSKNQLIKSLGPHPLRIHSPSTPVAGRPL</sequence>
<accession>A0A9W9PIJ7</accession>
<dbReference type="Proteomes" id="UP001150941">
    <property type="component" value="Unassembled WGS sequence"/>
</dbReference>
<evidence type="ECO:0000313" key="3">
    <source>
        <dbReference type="Proteomes" id="UP001150941"/>
    </source>
</evidence>
<reference evidence="2" key="2">
    <citation type="journal article" date="2023" name="IMA Fungus">
        <title>Comparative genomic study of the Penicillium genus elucidates a diverse pangenome and 15 lateral gene transfer events.</title>
        <authorList>
            <person name="Petersen C."/>
            <person name="Sorensen T."/>
            <person name="Nielsen M.R."/>
            <person name="Sondergaard T.E."/>
            <person name="Sorensen J.L."/>
            <person name="Fitzpatrick D.A."/>
            <person name="Frisvad J.C."/>
            <person name="Nielsen K.L."/>
        </authorList>
    </citation>
    <scope>NUCLEOTIDE SEQUENCE</scope>
    <source>
        <strain evidence="2">IBT 19713</strain>
    </source>
</reference>
<gene>
    <name evidence="2" type="ORF">N7468_001795</name>
</gene>
<organism evidence="2 3">
    <name type="scientific">Penicillium chermesinum</name>
    <dbReference type="NCBI Taxonomy" id="63820"/>
    <lineage>
        <taxon>Eukaryota</taxon>
        <taxon>Fungi</taxon>
        <taxon>Dikarya</taxon>
        <taxon>Ascomycota</taxon>
        <taxon>Pezizomycotina</taxon>
        <taxon>Eurotiomycetes</taxon>
        <taxon>Eurotiomycetidae</taxon>
        <taxon>Eurotiales</taxon>
        <taxon>Aspergillaceae</taxon>
        <taxon>Penicillium</taxon>
    </lineage>
</organism>
<protein>
    <submittedName>
        <fullName evidence="2">Uncharacterized protein</fullName>
    </submittedName>
</protein>
<reference evidence="2" key="1">
    <citation type="submission" date="2022-11" db="EMBL/GenBank/DDBJ databases">
        <authorList>
            <person name="Petersen C."/>
        </authorList>
    </citation>
    <scope>NUCLEOTIDE SEQUENCE</scope>
    <source>
        <strain evidence="2">IBT 19713</strain>
    </source>
</reference>
<dbReference type="RefSeq" id="XP_058334233.1">
    <property type="nucleotide sequence ID" value="XM_058471092.1"/>
</dbReference>
<name>A0A9W9PIJ7_9EURO</name>
<evidence type="ECO:0000313" key="2">
    <source>
        <dbReference type="EMBL" id="KAJ5246812.1"/>
    </source>
</evidence>
<evidence type="ECO:0000256" key="1">
    <source>
        <dbReference type="SAM" id="MobiDB-lite"/>
    </source>
</evidence>
<dbReference type="AlphaFoldDB" id="A0A9W9PIJ7"/>
<dbReference type="EMBL" id="JAPQKS010000002">
    <property type="protein sequence ID" value="KAJ5246812.1"/>
    <property type="molecule type" value="Genomic_DNA"/>
</dbReference>
<keyword evidence="3" id="KW-1185">Reference proteome</keyword>
<dbReference type="GeneID" id="83198395"/>
<proteinExistence type="predicted"/>
<feature type="region of interest" description="Disordered" evidence="1">
    <location>
        <begin position="62"/>
        <end position="103"/>
    </location>
</feature>